<name>A0A9D4U462_ADICA</name>
<comment type="caution">
    <text evidence="1">The sequence shown here is derived from an EMBL/GenBank/DDBJ whole genome shotgun (WGS) entry which is preliminary data.</text>
</comment>
<dbReference type="Proteomes" id="UP000886520">
    <property type="component" value="Chromosome 24"/>
</dbReference>
<evidence type="ECO:0000313" key="1">
    <source>
        <dbReference type="EMBL" id="KAI5060750.1"/>
    </source>
</evidence>
<dbReference type="EMBL" id="JABFUD020000024">
    <property type="protein sequence ID" value="KAI5060750.1"/>
    <property type="molecule type" value="Genomic_DNA"/>
</dbReference>
<evidence type="ECO:0000313" key="2">
    <source>
        <dbReference type="Proteomes" id="UP000886520"/>
    </source>
</evidence>
<reference evidence="1" key="1">
    <citation type="submission" date="2021-01" db="EMBL/GenBank/DDBJ databases">
        <title>Adiantum capillus-veneris genome.</title>
        <authorList>
            <person name="Fang Y."/>
            <person name="Liao Q."/>
        </authorList>
    </citation>
    <scope>NUCLEOTIDE SEQUENCE</scope>
    <source>
        <strain evidence="1">H3</strain>
        <tissue evidence="1">Leaf</tissue>
    </source>
</reference>
<dbReference type="AlphaFoldDB" id="A0A9D4U462"/>
<accession>A0A9D4U462</accession>
<proteinExistence type="predicted"/>
<sequence>MAIAAREKDCYLRTLIAFRPELQQEMLPPTIPYPPPTNLSHRERERERERLLQTIPSVRVQVDLLASLALIEPSHLHPSLSLSLASQLGTTHNTPTHPPLFSCPFTAECFTDALGDLVCTYTQITDRQRETISQSSRCSSAPAYKSDIERVLHNLTCAPHRRDLKSLRSSAHRTHCLSQPRIAMHDRHLYKDLNNLPTALAHASDLHLFHLSLMALQNLD</sequence>
<organism evidence="1 2">
    <name type="scientific">Adiantum capillus-veneris</name>
    <name type="common">Maidenhair fern</name>
    <dbReference type="NCBI Taxonomy" id="13818"/>
    <lineage>
        <taxon>Eukaryota</taxon>
        <taxon>Viridiplantae</taxon>
        <taxon>Streptophyta</taxon>
        <taxon>Embryophyta</taxon>
        <taxon>Tracheophyta</taxon>
        <taxon>Polypodiopsida</taxon>
        <taxon>Polypodiidae</taxon>
        <taxon>Polypodiales</taxon>
        <taxon>Pteridineae</taxon>
        <taxon>Pteridaceae</taxon>
        <taxon>Vittarioideae</taxon>
        <taxon>Adiantum</taxon>
    </lineage>
</organism>
<protein>
    <submittedName>
        <fullName evidence="1">Uncharacterized protein</fullName>
    </submittedName>
</protein>
<keyword evidence="2" id="KW-1185">Reference proteome</keyword>
<gene>
    <name evidence="1" type="ORF">GOP47_0025170</name>
</gene>